<keyword evidence="2" id="KW-0808">Transferase</keyword>
<dbReference type="GO" id="GO:0016779">
    <property type="term" value="F:nucleotidyltransferase activity"/>
    <property type="evidence" value="ECO:0007669"/>
    <property type="project" value="UniProtKB-KW"/>
</dbReference>
<dbReference type="Proteomes" id="UP000185093">
    <property type="component" value="Unassembled WGS sequence"/>
</dbReference>
<organism evidence="2 3">
    <name type="scientific">Acetomicrobium flavidum</name>
    <dbReference type="NCBI Taxonomy" id="49896"/>
    <lineage>
        <taxon>Bacteria</taxon>
        <taxon>Thermotogati</taxon>
        <taxon>Synergistota</taxon>
        <taxon>Synergistia</taxon>
        <taxon>Synergistales</taxon>
        <taxon>Acetomicrobiaceae</taxon>
        <taxon>Acetomicrobium</taxon>
    </lineage>
</organism>
<proteinExistence type="predicted"/>
<reference evidence="2 3" key="1">
    <citation type="submission" date="2016-11" db="EMBL/GenBank/DDBJ databases">
        <authorList>
            <person name="Varghese N."/>
            <person name="Submissions S."/>
        </authorList>
    </citation>
    <scope>NUCLEOTIDE SEQUENCE [LARGE SCALE GENOMIC DNA]</scope>
    <source>
        <strain evidence="2 3">DSM 20664</strain>
    </source>
</reference>
<dbReference type="InterPro" id="IPR029044">
    <property type="entry name" value="Nucleotide-diphossugar_trans"/>
</dbReference>
<evidence type="ECO:0000259" key="1">
    <source>
        <dbReference type="Pfam" id="PF00483"/>
    </source>
</evidence>
<evidence type="ECO:0000313" key="2">
    <source>
        <dbReference type="EMBL" id="SIN74814.1"/>
    </source>
</evidence>
<feature type="domain" description="Nucleotidyl transferase" evidence="1">
    <location>
        <begin position="8"/>
        <end position="236"/>
    </location>
</feature>
<dbReference type="SUPFAM" id="SSF53448">
    <property type="entry name" value="Nucleotide-diphospho-sugar transferases"/>
    <property type="match status" value="1"/>
</dbReference>
<dbReference type="PANTHER" id="PTHR22572">
    <property type="entry name" value="SUGAR-1-PHOSPHATE GUANYL TRANSFERASE"/>
    <property type="match status" value="1"/>
</dbReference>
<evidence type="ECO:0000313" key="3">
    <source>
        <dbReference type="Proteomes" id="UP000185093"/>
    </source>
</evidence>
<keyword evidence="2" id="KW-0548">Nucleotidyltransferase</keyword>
<dbReference type="InterPro" id="IPR050486">
    <property type="entry name" value="Mannose-1P_guanyltransferase"/>
</dbReference>
<dbReference type="InterPro" id="IPR005835">
    <property type="entry name" value="NTP_transferase_dom"/>
</dbReference>
<gene>
    <name evidence="2" type="ORF">SAMN05444368_1680</name>
</gene>
<protein>
    <submittedName>
        <fullName evidence="2">D-glycero-alpha-D-manno-heptose 1-phosphate guanylyltransferase</fullName>
    </submittedName>
</protein>
<name>A0ABY1JET3_9BACT</name>
<dbReference type="Gene3D" id="3.90.550.10">
    <property type="entry name" value="Spore Coat Polysaccharide Biosynthesis Protein SpsA, Chain A"/>
    <property type="match status" value="1"/>
</dbReference>
<comment type="caution">
    <text evidence="2">The sequence shown here is derived from an EMBL/GenBank/DDBJ whole genome shotgun (WGS) entry which is preliminary data.</text>
</comment>
<dbReference type="EMBL" id="FSQZ01000001">
    <property type="protein sequence ID" value="SIN74814.1"/>
    <property type="molecule type" value="Genomic_DNA"/>
</dbReference>
<sequence>MVNNGKLAVILAGGLGTRLRKVVSDVPKSLAPIAGRPFLDWLLMALCRKGVDEVLLLLGYGAEKIKAFVGNGSKWGIKVTYSLEDEPLDKAGALRNALSLISRPTFFFLNGDTLLDLNFDEMLSFHLSKKAKLTIAVRPWKDLSRVDPVKIDDEFKITTFGVKDVPSEDDGLWLVNGGLYVVEKDIVEGLPLKRLSWEATVIPDLVERGVVYAYVSNGYFIDIGVPDDYFRAQREIPEILRP</sequence>
<dbReference type="RefSeq" id="WP_074199892.1">
    <property type="nucleotide sequence ID" value="NZ_FSQZ01000001.1"/>
</dbReference>
<dbReference type="Pfam" id="PF00483">
    <property type="entry name" value="NTP_transferase"/>
    <property type="match status" value="1"/>
</dbReference>
<dbReference type="CDD" id="cd06915">
    <property type="entry name" value="NTP_transferase_WcbM_like"/>
    <property type="match status" value="1"/>
</dbReference>
<accession>A0ABY1JET3</accession>
<keyword evidence="3" id="KW-1185">Reference proteome</keyword>